<dbReference type="Gene3D" id="3.40.50.720">
    <property type="entry name" value="NAD(P)-binding Rossmann-like Domain"/>
    <property type="match status" value="1"/>
</dbReference>
<comment type="similarity">
    <text evidence="1">Belongs to the aspartate-semialdehyde dehydrogenase family.</text>
</comment>
<proteinExistence type="inferred from homology"/>
<dbReference type="Pfam" id="PF02774">
    <property type="entry name" value="Semialdhyde_dhC"/>
    <property type="match status" value="1"/>
</dbReference>
<dbReference type="CDD" id="cd18130">
    <property type="entry name" value="ASADH_C_arch_fung_like"/>
    <property type="match status" value="1"/>
</dbReference>
<dbReference type="InterPro" id="IPR036291">
    <property type="entry name" value="NAD(P)-bd_dom_sf"/>
</dbReference>
<evidence type="ECO:0000256" key="1">
    <source>
        <dbReference type="ARBA" id="ARBA00010584"/>
    </source>
</evidence>
<dbReference type="GO" id="GO:0046983">
    <property type="term" value="F:protein dimerization activity"/>
    <property type="evidence" value="ECO:0007669"/>
    <property type="project" value="InterPro"/>
</dbReference>
<name>A0A1M4Y9S2_9BACT</name>
<sequence>MHSYQIGILGATGAVGQKFIRLLENHPWFTITKLGASTRSSGKKYKQAAHWIEKTELPSAIADITVSDCRASEFTDIDFVFSGLDSSVAGDIEQEFAAAGIPVISNAKNYRMHDQVPLLIPEVNPDHAELIKKQTFSSNGSGWIVTNPNCVSVPLTMSLKPLADAFGIDSVVVTSMQSVSGAGYPGVPSLDIVANVVPYISGEEPKVQVESNKLLGHINGDTTEYSNFPIQATAVRVPTIEGHLLSVSVKLLDPPSDIEDARRAFTEWDNPIADLDLPSSPELPVRLYEEERYPQPRLHADREGGMQTAVGRLRKGTVMDLGYVTMAHNTIRGAAGGAILNGELLAAKGYFSK</sequence>
<dbReference type="EMBL" id="FQUS01000005">
    <property type="protein sequence ID" value="SHF02494.1"/>
    <property type="molecule type" value="Genomic_DNA"/>
</dbReference>
<accession>A0A1M4Y9S2</accession>
<dbReference type="SMART" id="SM00859">
    <property type="entry name" value="Semialdhyde_dh"/>
    <property type="match status" value="1"/>
</dbReference>
<dbReference type="NCBIfam" id="TIGR00978">
    <property type="entry name" value="asd_EA"/>
    <property type="match status" value="1"/>
</dbReference>
<dbReference type="RefSeq" id="WP_073060626.1">
    <property type="nucleotide sequence ID" value="NZ_FQUS01000005.1"/>
</dbReference>
<keyword evidence="7" id="KW-1185">Reference proteome</keyword>
<dbReference type="CDD" id="cd02315">
    <property type="entry name" value="ScASADH_like_N"/>
    <property type="match status" value="1"/>
</dbReference>
<evidence type="ECO:0000313" key="7">
    <source>
        <dbReference type="Proteomes" id="UP000184041"/>
    </source>
</evidence>
<evidence type="ECO:0000256" key="4">
    <source>
        <dbReference type="PIRSR" id="PIRSR000148-1"/>
    </source>
</evidence>
<gene>
    <name evidence="6" type="ORF">SAMN05443144_10510</name>
</gene>
<dbReference type="GO" id="GO:0051287">
    <property type="term" value="F:NAD binding"/>
    <property type="evidence" value="ECO:0007669"/>
    <property type="project" value="InterPro"/>
</dbReference>
<dbReference type="PANTHER" id="PTHR46718:SF1">
    <property type="entry name" value="ASPARTATE-SEMIALDEHYDE DEHYDROGENASE"/>
    <property type="match status" value="1"/>
</dbReference>
<dbReference type="InterPro" id="IPR000534">
    <property type="entry name" value="Semialdehyde_DH_NAD-bd"/>
</dbReference>
<organism evidence="6 7">
    <name type="scientific">Fodinibius roseus</name>
    <dbReference type="NCBI Taxonomy" id="1194090"/>
    <lineage>
        <taxon>Bacteria</taxon>
        <taxon>Pseudomonadati</taxon>
        <taxon>Balneolota</taxon>
        <taxon>Balneolia</taxon>
        <taxon>Balneolales</taxon>
        <taxon>Balneolaceae</taxon>
        <taxon>Fodinibius</taxon>
    </lineage>
</organism>
<feature type="active site" description="Acyl-thioester intermediate" evidence="4">
    <location>
        <position position="150"/>
    </location>
</feature>
<dbReference type="NCBIfam" id="NF006416">
    <property type="entry name" value="PRK08664.1"/>
    <property type="match status" value="1"/>
</dbReference>
<dbReference type="STRING" id="1194090.SAMN05443144_10510"/>
<dbReference type="Proteomes" id="UP000184041">
    <property type="component" value="Unassembled WGS sequence"/>
</dbReference>
<dbReference type="PIRSF" id="PIRSF000148">
    <property type="entry name" value="ASA_dh"/>
    <property type="match status" value="1"/>
</dbReference>
<feature type="domain" description="Semialdehyde dehydrogenase NAD-binding" evidence="5">
    <location>
        <begin position="5"/>
        <end position="131"/>
    </location>
</feature>
<dbReference type="InterPro" id="IPR051823">
    <property type="entry name" value="ASADH-related"/>
</dbReference>
<evidence type="ECO:0000259" key="5">
    <source>
        <dbReference type="SMART" id="SM00859"/>
    </source>
</evidence>
<evidence type="ECO:0000313" key="6">
    <source>
        <dbReference type="EMBL" id="SHF02494.1"/>
    </source>
</evidence>
<dbReference type="GO" id="GO:0009086">
    <property type="term" value="P:methionine biosynthetic process"/>
    <property type="evidence" value="ECO:0007669"/>
    <property type="project" value="UniProtKB-ARBA"/>
</dbReference>
<dbReference type="Pfam" id="PF01118">
    <property type="entry name" value="Semialdhyde_dh"/>
    <property type="match status" value="1"/>
</dbReference>
<keyword evidence="2" id="KW-0521">NADP</keyword>
<dbReference type="SUPFAM" id="SSF55347">
    <property type="entry name" value="Glyceraldehyde-3-phosphate dehydrogenase-like, C-terminal domain"/>
    <property type="match status" value="1"/>
</dbReference>
<protein>
    <submittedName>
        <fullName evidence="6">Aspartate semialdehyde dehydrogenase</fullName>
    </submittedName>
</protein>
<dbReference type="SUPFAM" id="SSF51735">
    <property type="entry name" value="NAD(P)-binding Rossmann-fold domains"/>
    <property type="match status" value="1"/>
</dbReference>
<keyword evidence="3" id="KW-0560">Oxidoreductase</keyword>
<dbReference type="AlphaFoldDB" id="A0A1M4Y9S2"/>
<dbReference type="InterPro" id="IPR005676">
    <property type="entry name" value="Asp_semi-ald_DH_pep-lack"/>
</dbReference>
<dbReference type="InterPro" id="IPR012280">
    <property type="entry name" value="Semialdhyde_DH_dimer_dom"/>
</dbReference>
<dbReference type="PANTHER" id="PTHR46718">
    <property type="entry name" value="ASPARTATE-SEMIALDEHYDE DEHYDROGENASE"/>
    <property type="match status" value="1"/>
</dbReference>
<dbReference type="GO" id="GO:0004073">
    <property type="term" value="F:aspartate-semialdehyde dehydrogenase activity"/>
    <property type="evidence" value="ECO:0007669"/>
    <property type="project" value="TreeGrafter"/>
</dbReference>
<reference evidence="6 7" key="1">
    <citation type="submission" date="2016-11" db="EMBL/GenBank/DDBJ databases">
        <authorList>
            <person name="Jaros S."/>
            <person name="Januszkiewicz K."/>
            <person name="Wedrychowicz H."/>
        </authorList>
    </citation>
    <scope>NUCLEOTIDE SEQUENCE [LARGE SCALE GENOMIC DNA]</scope>
    <source>
        <strain evidence="6 7">DSM 21986</strain>
    </source>
</reference>
<evidence type="ECO:0000256" key="2">
    <source>
        <dbReference type="ARBA" id="ARBA00022857"/>
    </source>
</evidence>
<dbReference type="GO" id="GO:0050661">
    <property type="term" value="F:NADP binding"/>
    <property type="evidence" value="ECO:0007669"/>
    <property type="project" value="InterPro"/>
</dbReference>
<dbReference type="GO" id="GO:0009088">
    <property type="term" value="P:threonine biosynthetic process"/>
    <property type="evidence" value="ECO:0007669"/>
    <property type="project" value="TreeGrafter"/>
</dbReference>
<feature type="active site" description="Proton acceptor" evidence="4">
    <location>
        <position position="243"/>
    </location>
</feature>
<evidence type="ECO:0000256" key="3">
    <source>
        <dbReference type="ARBA" id="ARBA00023002"/>
    </source>
</evidence>
<dbReference type="Gene3D" id="3.30.360.10">
    <property type="entry name" value="Dihydrodipicolinate Reductase, domain 2"/>
    <property type="match status" value="1"/>
</dbReference>
<dbReference type="OrthoDB" id="9805684at2"/>